<evidence type="ECO:0008006" key="3">
    <source>
        <dbReference type="Google" id="ProtNLM"/>
    </source>
</evidence>
<gene>
    <name evidence="2" type="ORF">LCGC14_1515510</name>
</gene>
<dbReference type="InterPro" id="IPR001451">
    <property type="entry name" value="Hexapep"/>
</dbReference>
<keyword evidence="1" id="KW-0812">Transmembrane</keyword>
<accession>A0A0F9JKX0</accession>
<organism evidence="2">
    <name type="scientific">marine sediment metagenome</name>
    <dbReference type="NCBI Taxonomy" id="412755"/>
    <lineage>
        <taxon>unclassified sequences</taxon>
        <taxon>metagenomes</taxon>
        <taxon>ecological metagenomes</taxon>
    </lineage>
</organism>
<dbReference type="EMBL" id="LAZR01011172">
    <property type="protein sequence ID" value="KKM63046.1"/>
    <property type="molecule type" value="Genomic_DNA"/>
</dbReference>
<feature type="transmembrane region" description="Helical" evidence="1">
    <location>
        <begin position="24"/>
        <end position="50"/>
    </location>
</feature>
<dbReference type="SUPFAM" id="SSF51161">
    <property type="entry name" value="Trimeric LpxA-like enzymes"/>
    <property type="match status" value="1"/>
</dbReference>
<evidence type="ECO:0000313" key="2">
    <source>
        <dbReference type="EMBL" id="KKM63046.1"/>
    </source>
</evidence>
<evidence type="ECO:0000256" key="1">
    <source>
        <dbReference type="SAM" id="Phobius"/>
    </source>
</evidence>
<dbReference type="AlphaFoldDB" id="A0A0F9JKX0"/>
<feature type="transmembrane region" description="Helical" evidence="1">
    <location>
        <begin position="56"/>
        <end position="85"/>
    </location>
</feature>
<keyword evidence="1" id="KW-1133">Transmembrane helix</keyword>
<dbReference type="Gene3D" id="2.160.10.10">
    <property type="entry name" value="Hexapeptide repeat proteins"/>
    <property type="match status" value="1"/>
</dbReference>
<proteinExistence type="predicted"/>
<dbReference type="Pfam" id="PF14602">
    <property type="entry name" value="Hexapep_2"/>
    <property type="match status" value="1"/>
</dbReference>
<keyword evidence="1" id="KW-0472">Membrane</keyword>
<comment type="caution">
    <text evidence="2">The sequence shown here is derived from an EMBL/GenBank/DDBJ whole genome shotgun (WGS) entry which is preliminary data.</text>
</comment>
<protein>
    <recommendedName>
        <fullName evidence="3">Acetyltransferase</fullName>
    </recommendedName>
</protein>
<reference evidence="2" key="1">
    <citation type="journal article" date="2015" name="Nature">
        <title>Complex archaea that bridge the gap between prokaryotes and eukaryotes.</title>
        <authorList>
            <person name="Spang A."/>
            <person name="Saw J.H."/>
            <person name="Jorgensen S.L."/>
            <person name="Zaremba-Niedzwiedzka K."/>
            <person name="Martijn J."/>
            <person name="Lind A.E."/>
            <person name="van Eijk R."/>
            <person name="Schleper C."/>
            <person name="Guy L."/>
            <person name="Ettema T.J."/>
        </authorList>
    </citation>
    <scope>NUCLEOTIDE SEQUENCE</scope>
</reference>
<sequence length="245" mass="28432">MFSPASLKCDSPTPIDERIRSKYLFLYIIIIFLSFIPCIIFEQFFIITFWKKGFYIIFFLLLPFNFVILIYLLQLSALLFSILFLSILKLYFPPKEGIFNRDTKDKNYLFWNLRNIVKKWPLFISASNPFPWFKNRFTLRFFGVKIGKNGISDNSWISSEFVLVGKNVILGMGSTLLSFGIEQDKFILKRIIIEDNVSVGAKCVIMPGTHIKQKTKLSAHSYTNVDDILVENSIYTGQPAKIKKS</sequence>
<dbReference type="InterPro" id="IPR011004">
    <property type="entry name" value="Trimer_LpxA-like_sf"/>
</dbReference>
<name>A0A0F9JKX0_9ZZZZ</name>